<evidence type="ECO:0000313" key="2">
    <source>
        <dbReference type="EMBL" id="VUS98339.1"/>
    </source>
</evidence>
<evidence type="ECO:0000313" key="3">
    <source>
        <dbReference type="Proteomes" id="UP000317374"/>
    </source>
</evidence>
<evidence type="ECO:0000256" key="1">
    <source>
        <dbReference type="SAM" id="Phobius"/>
    </source>
</evidence>
<keyword evidence="1" id="KW-0812">Transmembrane</keyword>
<name>A0A564MXB8_9ENTR</name>
<dbReference type="Proteomes" id="UP000317374">
    <property type="component" value="Unassembled WGS sequence"/>
</dbReference>
<accession>A0A564MXB8</accession>
<protein>
    <submittedName>
        <fullName evidence="2">Uncharacterized protein</fullName>
    </submittedName>
</protein>
<gene>
    <name evidence="2" type="ORF">SB6422_03305</name>
</gene>
<keyword evidence="1" id="KW-0472">Membrane</keyword>
<dbReference type="EMBL" id="CABGGW010000049">
    <property type="protein sequence ID" value="VUS98339.1"/>
    <property type="molecule type" value="Genomic_DNA"/>
</dbReference>
<dbReference type="AlphaFoldDB" id="A0A564MXB8"/>
<sequence length="122" mass="14077">MYQSQEKRAWNRGVRFAGIWKRARTTLSNWDKWCVSWAATHRLPYWCGHIPMIPIACFVILTFGSLFLIGAVLSPHRKHLSESEKAPCGNFMGEQPGYGKYRDGQHGWGWYDAAGRMVNEDE</sequence>
<reference evidence="2 3" key="1">
    <citation type="submission" date="2019-07" db="EMBL/GenBank/DDBJ databases">
        <authorList>
            <person name="Brisse S."/>
            <person name="Rodrigues C."/>
            <person name="Thorpe H."/>
        </authorList>
    </citation>
    <scope>NUCLEOTIDE SEQUENCE [LARGE SCALE GENOMIC DNA]</scope>
    <source>
        <strain evidence="2">SB6422</strain>
    </source>
</reference>
<keyword evidence="1" id="KW-1133">Transmembrane helix</keyword>
<proteinExistence type="predicted"/>
<feature type="transmembrane region" description="Helical" evidence="1">
    <location>
        <begin position="52"/>
        <end position="73"/>
    </location>
</feature>
<organism evidence="2 3">
    <name type="scientific">Klebsiella huaxiensis</name>
    <dbReference type="NCBI Taxonomy" id="2153354"/>
    <lineage>
        <taxon>Bacteria</taxon>
        <taxon>Pseudomonadati</taxon>
        <taxon>Pseudomonadota</taxon>
        <taxon>Gammaproteobacteria</taxon>
        <taxon>Enterobacterales</taxon>
        <taxon>Enterobacteriaceae</taxon>
        <taxon>Klebsiella/Raoultella group</taxon>
        <taxon>Klebsiella</taxon>
    </lineage>
</organism>